<dbReference type="VEuPathDB" id="TriTrypDB:LpyrH10_10_1370"/>
<comment type="caution">
    <text evidence="2">The sequence shown here is derived from an EMBL/GenBank/DDBJ whole genome shotgun (WGS) entry which is preliminary data.</text>
</comment>
<keyword evidence="3" id="KW-1185">Reference proteome</keyword>
<dbReference type="Proteomes" id="UP000037923">
    <property type="component" value="Unassembled WGS sequence"/>
</dbReference>
<proteinExistence type="predicted"/>
<name>A0A0N0VEX3_LEPPY</name>
<dbReference type="AlphaFoldDB" id="A0A0N0VEX3"/>
<organism evidence="2 3">
    <name type="scientific">Leptomonas pyrrhocoris</name>
    <name type="common">Firebug parasite</name>
    <dbReference type="NCBI Taxonomy" id="157538"/>
    <lineage>
        <taxon>Eukaryota</taxon>
        <taxon>Discoba</taxon>
        <taxon>Euglenozoa</taxon>
        <taxon>Kinetoplastea</taxon>
        <taxon>Metakinetoplastina</taxon>
        <taxon>Trypanosomatida</taxon>
        <taxon>Trypanosomatidae</taxon>
        <taxon>Leishmaniinae</taxon>
        <taxon>Leptomonas</taxon>
    </lineage>
</organism>
<sequence>MEHRCMIGLSVSVTTTPSFYLSLSFPFKEKKNRIRTVGSSIKGLFLLPHLFLCFHLYFLFFWFSSLSRLFRVLWLFLCVLVMVHVDFPCVCVCDTPVLDHCKHLSCWLQAPFWASLHPPTPLRRSCLFFYVPPPVACWWENELRKKSIYLRSFGKPTSAAPSFSCCLFP</sequence>
<feature type="transmembrane region" description="Helical" evidence="1">
    <location>
        <begin position="69"/>
        <end position="93"/>
    </location>
</feature>
<feature type="transmembrane region" description="Helical" evidence="1">
    <location>
        <begin position="44"/>
        <end position="63"/>
    </location>
</feature>
<accession>A0A0N0VEX3</accession>
<reference evidence="2 3" key="1">
    <citation type="submission" date="2015-07" db="EMBL/GenBank/DDBJ databases">
        <title>High-quality genome of monoxenous trypanosomatid Leptomonas pyrrhocoris.</title>
        <authorList>
            <person name="Flegontov P."/>
            <person name="Butenko A."/>
            <person name="Firsov S."/>
            <person name="Vlcek C."/>
            <person name="Logacheva M.D."/>
            <person name="Field M."/>
            <person name="Filatov D."/>
            <person name="Flegontova O."/>
            <person name="Gerasimov E."/>
            <person name="Jackson A.P."/>
            <person name="Kelly S."/>
            <person name="Opperdoes F."/>
            <person name="O'Reilly A."/>
            <person name="Votypka J."/>
            <person name="Yurchenko V."/>
            <person name="Lukes J."/>
        </authorList>
    </citation>
    <scope>NUCLEOTIDE SEQUENCE [LARGE SCALE GENOMIC DNA]</scope>
    <source>
        <strain evidence="2">H10</strain>
    </source>
</reference>
<dbReference type="RefSeq" id="XP_015657991.1">
    <property type="nucleotide sequence ID" value="XM_015803349.1"/>
</dbReference>
<keyword evidence="1" id="KW-0812">Transmembrane</keyword>
<keyword evidence="1" id="KW-1133">Transmembrane helix</keyword>
<keyword evidence="1" id="KW-0472">Membrane</keyword>
<dbReference type="GeneID" id="26905658"/>
<evidence type="ECO:0000313" key="3">
    <source>
        <dbReference type="Proteomes" id="UP000037923"/>
    </source>
</evidence>
<evidence type="ECO:0000256" key="1">
    <source>
        <dbReference type="SAM" id="Phobius"/>
    </source>
</evidence>
<gene>
    <name evidence="2" type="ORF">ABB37_05368</name>
</gene>
<protein>
    <submittedName>
        <fullName evidence="2">Uncharacterized protein</fullName>
    </submittedName>
</protein>
<dbReference type="EMBL" id="LGTL01000010">
    <property type="protein sequence ID" value="KPA79552.1"/>
    <property type="molecule type" value="Genomic_DNA"/>
</dbReference>
<evidence type="ECO:0000313" key="2">
    <source>
        <dbReference type="EMBL" id="KPA79552.1"/>
    </source>
</evidence>